<feature type="region of interest" description="Disordered" evidence="2">
    <location>
        <begin position="585"/>
        <end position="644"/>
    </location>
</feature>
<feature type="domain" description="Band 7" evidence="3">
    <location>
        <begin position="252"/>
        <end position="471"/>
    </location>
</feature>
<accession>A0ABX8QU77</accession>
<evidence type="ECO:0000313" key="5">
    <source>
        <dbReference type="Proteomes" id="UP001049518"/>
    </source>
</evidence>
<evidence type="ECO:0000259" key="3">
    <source>
        <dbReference type="Pfam" id="PF01145"/>
    </source>
</evidence>
<protein>
    <submittedName>
        <fullName evidence="4">SPFH domain-containing protein</fullName>
    </submittedName>
</protein>
<feature type="coiled-coil region" evidence="1">
    <location>
        <begin position="493"/>
        <end position="524"/>
    </location>
</feature>
<name>A0ABX8QU77_9ACTN</name>
<keyword evidence="1" id="KW-0175">Coiled coil</keyword>
<gene>
    <name evidence="4" type="ORF">AGRA3207_003353</name>
</gene>
<proteinExistence type="predicted"/>
<evidence type="ECO:0000256" key="1">
    <source>
        <dbReference type="SAM" id="Coils"/>
    </source>
</evidence>
<sequence length="644" mass="69798">MMFFVLFLLALAAAGGGRIYWLGRRVVPVDHVGIVRQVWGRPHSDRRYRNVVPGSARGIHAGTLLAQRPAFLMPWLYTVETVPRIRVPEGSIGVVVAREGRKRPGDRPVAILPEGVDCDHFQDAAAFLLGGGEEGPQAMTLAGGTSYDINTVLFEVRIVPRTYVPDGTVGVVMAKAGGIREPGQAFACHVPCRDFQDGTAFLRGGGEQGRQLAVLAGGTYYDINPELFEVLTTTNVGEGREGLAAVQLKLTSIPVGHAGVVITRDGAEPEDEETVGPVVKGHGNFRLPWVFLAAGGRRGVQQETLAQGSKYALNPWFVEVLLVPTFLLNMEWNKKDPAKKGNYDARLHELDLETSQGIRLRVEVSQSLRIPPDAAPKLVSKFGSSPDSGRLAGGALTDDPQPVQRFVERVLGATVETYLVENAASVTVKDFLTGVRLIRASLDSQVSTTLAKWGVEAERTNIERVTPLDQVYYDERRKVFVEDTRGDVLDRKKEHAEAESEIALKEIEIEKRRYIAEAEAEAELLGLDHVRLTRMIQAMSKLPVPQFLGGDLSGYLESMPTSVVRGLLEQLGALKGRKAITPGSGVPHVLEIDGRPVGQAGLPAGDGHSGEGEATEDGPADDASARRREPWTAEVGGDESEWTG</sequence>
<dbReference type="RefSeq" id="WP_231335594.1">
    <property type="nucleotide sequence ID" value="NZ_CP059572.1"/>
</dbReference>
<evidence type="ECO:0000256" key="2">
    <source>
        <dbReference type="SAM" id="MobiDB-lite"/>
    </source>
</evidence>
<dbReference type="InterPro" id="IPR001107">
    <property type="entry name" value="Band_7"/>
</dbReference>
<keyword evidence="5" id="KW-1185">Reference proteome</keyword>
<dbReference type="EMBL" id="CP059572">
    <property type="protein sequence ID" value="QXJ22364.1"/>
    <property type="molecule type" value="Genomic_DNA"/>
</dbReference>
<dbReference type="Proteomes" id="UP001049518">
    <property type="component" value="Chromosome"/>
</dbReference>
<evidence type="ECO:0000313" key="4">
    <source>
        <dbReference type="EMBL" id="QXJ22364.1"/>
    </source>
</evidence>
<dbReference type="Pfam" id="PF01145">
    <property type="entry name" value="Band_7"/>
    <property type="match status" value="1"/>
</dbReference>
<reference evidence="4" key="1">
    <citation type="submission" date="2020-07" db="EMBL/GenBank/DDBJ databases">
        <authorList>
            <person name="Tarantini F.S."/>
            <person name="Hong K.W."/>
            <person name="Chan K.G."/>
        </authorList>
    </citation>
    <scope>NUCLEOTIDE SEQUENCE</scope>
    <source>
        <strain evidence="4">32-07</strain>
    </source>
</reference>
<organism evidence="4 5">
    <name type="scientific">Actinomadura graeca</name>
    <dbReference type="NCBI Taxonomy" id="2750812"/>
    <lineage>
        <taxon>Bacteria</taxon>
        <taxon>Bacillati</taxon>
        <taxon>Actinomycetota</taxon>
        <taxon>Actinomycetes</taxon>
        <taxon>Streptosporangiales</taxon>
        <taxon>Thermomonosporaceae</taxon>
        <taxon>Actinomadura</taxon>
    </lineage>
</organism>